<evidence type="ECO:0000313" key="1">
    <source>
        <dbReference type="EMBL" id="KIV85391.1"/>
    </source>
</evidence>
<evidence type="ECO:0000313" key="2">
    <source>
        <dbReference type="Proteomes" id="UP000053599"/>
    </source>
</evidence>
<accession>A0A0D1XBU7</accession>
<organism evidence="1 2">
    <name type="scientific">Exophiala sideris</name>
    <dbReference type="NCBI Taxonomy" id="1016849"/>
    <lineage>
        <taxon>Eukaryota</taxon>
        <taxon>Fungi</taxon>
        <taxon>Dikarya</taxon>
        <taxon>Ascomycota</taxon>
        <taxon>Pezizomycotina</taxon>
        <taxon>Eurotiomycetes</taxon>
        <taxon>Chaetothyriomycetidae</taxon>
        <taxon>Chaetothyriales</taxon>
        <taxon>Herpotrichiellaceae</taxon>
        <taxon>Exophiala</taxon>
    </lineage>
</organism>
<dbReference type="Proteomes" id="UP000053599">
    <property type="component" value="Unassembled WGS sequence"/>
</dbReference>
<reference evidence="1 2" key="1">
    <citation type="submission" date="2015-01" db="EMBL/GenBank/DDBJ databases">
        <title>The Genome Sequence of Exophiala sideris CBS121828.</title>
        <authorList>
            <consortium name="The Broad Institute Genomics Platform"/>
            <person name="Cuomo C."/>
            <person name="de Hoog S."/>
            <person name="Gorbushina A."/>
            <person name="Stielow B."/>
            <person name="Teixiera M."/>
            <person name="Abouelleil A."/>
            <person name="Chapman S.B."/>
            <person name="Priest M."/>
            <person name="Young S.K."/>
            <person name="Wortman J."/>
            <person name="Nusbaum C."/>
            <person name="Birren B."/>
        </authorList>
    </citation>
    <scope>NUCLEOTIDE SEQUENCE [LARGE SCALE GENOMIC DNA]</scope>
    <source>
        <strain evidence="1 2">CBS 121828</strain>
    </source>
</reference>
<name>A0A0D1XBU7_9EURO</name>
<dbReference type="HOGENOM" id="CLU_2440870_0_0_1"/>
<gene>
    <name evidence="1" type="ORF">PV11_01089</name>
</gene>
<sequence>MGGRTGRLGLLADIATDHEIETLCSEWTLPPADERSEDNDDDNDHYAEDVIVVRHVEWICKRKRTLPIVGPATRFCGAPRLRENEHQGQK</sequence>
<protein>
    <submittedName>
        <fullName evidence="1">Uncharacterized protein</fullName>
    </submittedName>
</protein>
<dbReference type="AlphaFoldDB" id="A0A0D1XBU7"/>
<proteinExistence type="predicted"/>
<dbReference type="EMBL" id="KN846951">
    <property type="protein sequence ID" value="KIV85391.1"/>
    <property type="molecule type" value="Genomic_DNA"/>
</dbReference>